<dbReference type="AlphaFoldDB" id="A0A085ZQG5"/>
<accession>A0A085ZQG5</accession>
<organism evidence="1 2">
    <name type="scientific">Flavobacterium reichenbachii</name>
    <dbReference type="NCBI Taxonomy" id="362418"/>
    <lineage>
        <taxon>Bacteria</taxon>
        <taxon>Pseudomonadati</taxon>
        <taxon>Bacteroidota</taxon>
        <taxon>Flavobacteriia</taxon>
        <taxon>Flavobacteriales</taxon>
        <taxon>Flavobacteriaceae</taxon>
        <taxon>Flavobacterium</taxon>
    </lineage>
</organism>
<reference evidence="1 2" key="1">
    <citation type="submission" date="2014-07" db="EMBL/GenBank/DDBJ databases">
        <title>Genome of Flavobacterium reichenbachii LMG 25512.</title>
        <authorList>
            <person name="Stropko S.J."/>
            <person name="Pipes S.E."/>
            <person name="Newman J.D."/>
        </authorList>
    </citation>
    <scope>NUCLEOTIDE SEQUENCE [LARGE SCALE GENOMIC DNA]</scope>
    <source>
        <strain evidence="1 2">LMG 25512</strain>
    </source>
</reference>
<proteinExistence type="predicted"/>
<comment type="caution">
    <text evidence="1">The sequence shown here is derived from an EMBL/GenBank/DDBJ whole genome shotgun (WGS) entry which is preliminary data.</text>
</comment>
<protein>
    <submittedName>
        <fullName evidence="1">Uncharacterized protein</fullName>
    </submittedName>
</protein>
<name>A0A085ZQG5_9FLAO</name>
<evidence type="ECO:0000313" key="1">
    <source>
        <dbReference type="EMBL" id="KFF06679.1"/>
    </source>
</evidence>
<dbReference type="EMBL" id="JPRL01000001">
    <property type="protein sequence ID" value="KFF06679.1"/>
    <property type="molecule type" value="Genomic_DNA"/>
</dbReference>
<dbReference type="Proteomes" id="UP000028715">
    <property type="component" value="Unassembled WGS sequence"/>
</dbReference>
<sequence length="66" mass="7876">MQILLDGVRTKISFKYRLFQDLEENHKNFRTIKKPAKYTLCRLSFFYSDLGGTEFEPFIGGFEDFK</sequence>
<keyword evidence="2" id="KW-1185">Reference proteome</keyword>
<evidence type="ECO:0000313" key="2">
    <source>
        <dbReference type="Proteomes" id="UP000028715"/>
    </source>
</evidence>
<gene>
    <name evidence="1" type="ORF">IW19_14720</name>
</gene>